<dbReference type="Proteomes" id="UP000765509">
    <property type="component" value="Unassembled WGS sequence"/>
</dbReference>
<name>A0A9Q3EU23_9BASI</name>
<organism evidence="1 2">
    <name type="scientific">Austropuccinia psidii MF-1</name>
    <dbReference type="NCBI Taxonomy" id="1389203"/>
    <lineage>
        <taxon>Eukaryota</taxon>
        <taxon>Fungi</taxon>
        <taxon>Dikarya</taxon>
        <taxon>Basidiomycota</taxon>
        <taxon>Pucciniomycotina</taxon>
        <taxon>Pucciniomycetes</taxon>
        <taxon>Pucciniales</taxon>
        <taxon>Sphaerophragmiaceae</taxon>
        <taxon>Austropuccinia</taxon>
    </lineage>
</organism>
<evidence type="ECO:0000313" key="2">
    <source>
        <dbReference type="Proteomes" id="UP000765509"/>
    </source>
</evidence>
<protein>
    <submittedName>
        <fullName evidence="1">Uncharacterized protein</fullName>
    </submittedName>
</protein>
<dbReference type="AlphaFoldDB" id="A0A9Q3EU23"/>
<dbReference type="EMBL" id="AVOT02031391">
    <property type="protein sequence ID" value="MBW0524916.1"/>
    <property type="molecule type" value="Genomic_DNA"/>
</dbReference>
<accession>A0A9Q3EU23</accession>
<keyword evidence="2" id="KW-1185">Reference proteome</keyword>
<gene>
    <name evidence="1" type="ORF">O181_064631</name>
</gene>
<proteinExistence type="predicted"/>
<sequence>MKLDTGLNYIQKNTLQLAAHELSEIYHSFCLEFEHLFNAAIQKQHQEKIKLQAARAQAHSPSISLHLKLKLLKIILHFNQVIVPISDDPIRDANIPEETIIKINQARLNQHKLNTSLNNPNSISTSQTTIPTGNLIWPGPNSSNNSNRIFNNLQGFLSDDTNNFIHSPNTTSLSPSKVSYLNGLSNQCWLKIIVSSHQVHKFLYSLILGKSSISSLALASTDLFLGFQTAALIDLITSSFPPSSLFLSYYALMIKTWPSENQSSLLISLNHLIIEILNWLSVVIHKSFQSHKKLQILKFLNIISSPLTNLNLNCNHNSNLNLIICDPIQSIIYIHSILDLFKLLQSPQLSFNQLDSFDPSLSIKFIQNSFKL</sequence>
<comment type="caution">
    <text evidence="1">The sequence shown here is derived from an EMBL/GenBank/DDBJ whole genome shotgun (WGS) entry which is preliminary data.</text>
</comment>
<reference evidence="1" key="1">
    <citation type="submission" date="2021-03" db="EMBL/GenBank/DDBJ databases">
        <title>Draft genome sequence of rust myrtle Austropuccinia psidii MF-1, a brazilian biotype.</title>
        <authorList>
            <person name="Quecine M.C."/>
            <person name="Pachon D.M.R."/>
            <person name="Bonatelli M.L."/>
            <person name="Correr F.H."/>
            <person name="Franceschini L.M."/>
            <person name="Leite T.F."/>
            <person name="Margarido G.R.A."/>
            <person name="Almeida C.A."/>
            <person name="Ferrarezi J.A."/>
            <person name="Labate C.A."/>
        </authorList>
    </citation>
    <scope>NUCLEOTIDE SEQUENCE</scope>
    <source>
        <strain evidence="1">MF-1</strain>
    </source>
</reference>
<evidence type="ECO:0000313" key="1">
    <source>
        <dbReference type="EMBL" id="MBW0524916.1"/>
    </source>
</evidence>